<dbReference type="InterPro" id="IPR025660">
    <property type="entry name" value="Pept_his_AS"/>
</dbReference>
<name>A0A6P8Y850_THRPL</name>
<keyword evidence="2" id="KW-0645">Protease</keyword>
<dbReference type="PANTHER" id="PTHR12411">
    <property type="entry name" value="CYSTEINE PROTEASE FAMILY C1-RELATED"/>
    <property type="match status" value="1"/>
</dbReference>
<dbReference type="InterPro" id="IPR000668">
    <property type="entry name" value="Peptidase_C1A_C"/>
</dbReference>
<dbReference type="GO" id="GO:0006508">
    <property type="term" value="P:proteolysis"/>
    <property type="evidence" value="ECO:0007669"/>
    <property type="project" value="UniProtKB-KW"/>
</dbReference>
<comment type="similarity">
    <text evidence="1">Belongs to the peptidase C1 family.</text>
</comment>
<keyword evidence="7" id="KW-1015">Disulfide bond</keyword>
<dbReference type="InterPro" id="IPR000169">
    <property type="entry name" value="Pept_cys_AS"/>
</dbReference>
<feature type="signal peptide" evidence="8">
    <location>
        <begin position="1"/>
        <end position="17"/>
    </location>
</feature>
<dbReference type="FunFam" id="3.90.70.10:FF:000031">
    <property type="entry name" value="Cathepsin B"/>
    <property type="match status" value="1"/>
</dbReference>
<dbReference type="Pfam" id="PF00112">
    <property type="entry name" value="Peptidase_C1"/>
    <property type="match status" value="1"/>
</dbReference>
<dbReference type="Proteomes" id="UP000515158">
    <property type="component" value="Unplaced"/>
</dbReference>
<evidence type="ECO:0000256" key="6">
    <source>
        <dbReference type="ARBA" id="ARBA00023145"/>
    </source>
</evidence>
<dbReference type="OrthoDB" id="640249at2759"/>
<keyword evidence="10" id="KW-1185">Reference proteome</keyword>
<evidence type="ECO:0000313" key="10">
    <source>
        <dbReference type="Proteomes" id="UP000515158"/>
    </source>
</evidence>
<organism evidence="11">
    <name type="scientific">Thrips palmi</name>
    <name type="common">Melon thrips</name>
    <dbReference type="NCBI Taxonomy" id="161013"/>
    <lineage>
        <taxon>Eukaryota</taxon>
        <taxon>Metazoa</taxon>
        <taxon>Ecdysozoa</taxon>
        <taxon>Arthropoda</taxon>
        <taxon>Hexapoda</taxon>
        <taxon>Insecta</taxon>
        <taxon>Pterygota</taxon>
        <taxon>Neoptera</taxon>
        <taxon>Paraneoptera</taxon>
        <taxon>Thysanoptera</taxon>
        <taxon>Terebrantia</taxon>
        <taxon>Thripoidea</taxon>
        <taxon>Thripidae</taxon>
        <taxon>Thrips</taxon>
    </lineage>
</organism>
<dbReference type="PROSITE" id="PS00139">
    <property type="entry name" value="THIOL_PROTEASE_CYS"/>
    <property type="match status" value="1"/>
</dbReference>
<dbReference type="Gene3D" id="3.90.70.10">
    <property type="entry name" value="Cysteine proteinases"/>
    <property type="match status" value="1"/>
</dbReference>
<dbReference type="SUPFAM" id="SSF54001">
    <property type="entry name" value="Cysteine proteinases"/>
    <property type="match status" value="1"/>
</dbReference>
<sequence length="340" mass="37566">MKLLALMLVGLVGVAVAEINNHHPLSAAAIHHINSQKPTWTAGHNFPTDTKMENVRRLMGARRDPLRVRLPLREDVEVDEVEWWPWSLPKHFDARKEWPKCPTIGEIRDQGSCGSCWAHGAVEAMSDRICIASKGKKNVHVSVEDLLTCCSACGDGCNGGYLEPAWNYWVETGLVSGGNYNSNEGCRPYSIAACEHHVNGSRPACGGEEGDTPACTKQCEASYNKDYNSDRVFAKSAYSVSNDEKAIMKEIKKHGPVEAAFDVYEDFLNYKSGVYNYVAGDYAGGHAVRILGWGEDNGVKYWLIANSWNTDWGENGFFRYIRGTNLGGMEDDVVAGLPKL</sequence>
<dbReference type="GO" id="GO:0004197">
    <property type="term" value="F:cysteine-type endopeptidase activity"/>
    <property type="evidence" value="ECO:0007669"/>
    <property type="project" value="InterPro"/>
</dbReference>
<evidence type="ECO:0000256" key="5">
    <source>
        <dbReference type="ARBA" id="ARBA00022807"/>
    </source>
</evidence>
<evidence type="ECO:0000256" key="2">
    <source>
        <dbReference type="ARBA" id="ARBA00022670"/>
    </source>
</evidence>
<dbReference type="AlphaFoldDB" id="A0A6P8Y850"/>
<keyword evidence="5" id="KW-0788">Thiol protease</keyword>
<proteinExistence type="inferred from homology"/>
<dbReference type="KEGG" id="tpal:117640116"/>
<evidence type="ECO:0000256" key="1">
    <source>
        <dbReference type="ARBA" id="ARBA00008455"/>
    </source>
</evidence>
<reference evidence="11" key="1">
    <citation type="submission" date="2025-08" db="UniProtKB">
        <authorList>
            <consortium name="RefSeq"/>
        </authorList>
    </citation>
    <scope>IDENTIFICATION</scope>
    <source>
        <tissue evidence="11">Total insect</tissue>
    </source>
</reference>
<dbReference type="PROSITE" id="PS00639">
    <property type="entry name" value="THIOL_PROTEASE_HIS"/>
    <property type="match status" value="1"/>
</dbReference>
<dbReference type="InterPro" id="IPR013128">
    <property type="entry name" value="Peptidase_C1A"/>
</dbReference>
<dbReference type="SMART" id="SM00645">
    <property type="entry name" value="Pept_C1"/>
    <property type="match status" value="1"/>
</dbReference>
<feature type="chain" id="PRO_5027687865" evidence="8">
    <location>
        <begin position="18"/>
        <end position="340"/>
    </location>
</feature>
<evidence type="ECO:0000313" key="11">
    <source>
        <dbReference type="RefSeq" id="XP_034232266.1"/>
    </source>
</evidence>
<dbReference type="Pfam" id="PF08127">
    <property type="entry name" value="Propeptide_C1"/>
    <property type="match status" value="1"/>
</dbReference>
<keyword evidence="3 8" id="KW-0732">Signal</keyword>
<keyword evidence="4" id="KW-0378">Hydrolase</keyword>
<evidence type="ECO:0000256" key="3">
    <source>
        <dbReference type="ARBA" id="ARBA00022729"/>
    </source>
</evidence>
<dbReference type="InterPro" id="IPR038765">
    <property type="entry name" value="Papain-like_cys_pep_sf"/>
</dbReference>
<evidence type="ECO:0000259" key="9">
    <source>
        <dbReference type="SMART" id="SM00645"/>
    </source>
</evidence>
<accession>A0A6P8Y850</accession>
<evidence type="ECO:0000256" key="4">
    <source>
        <dbReference type="ARBA" id="ARBA00022801"/>
    </source>
</evidence>
<evidence type="ECO:0000256" key="8">
    <source>
        <dbReference type="SAM" id="SignalP"/>
    </source>
</evidence>
<protein>
    <submittedName>
        <fullName evidence="11">Cathepsin B-like</fullName>
    </submittedName>
</protein>
<keyword evidence="6" id="KW-0865">Zymogen</keyword>
<dbReference type="CDD" id="cd02620">
    <property type="entry name" value="Peptidase_C1A_CathepsinB"/>
    <property type="match status" value="1"/>
</dbReference>
<dbReference type="RefSeq" id="XP_034232266.1">
    <property type="nucleotide sequence ID" value="XM_034376375.1"/>
</dbReference>
<dbReference type="InterPro" id="IPR012599">
    <property type="entry name" value="Propeptide_C1A"/>
</dbReference>
<feature type="domain" description="Peptidase C1A papain C-terminal" evidence="9">
    <location>
        <begin position="88"/>
        <end position="337"/>
    </location>
</feature>
<dbReference type="PRINTS" id="PR00705">
    <property type="entry name" value="PAPAIN"/>
</dbReference>
<evidence type="ECO:0000256" key="7">
    <source>
        <dbReference type="ARBA" id="ARBA00023157"/>
    </source>
</evidence>
<dbReference type="InParanoid" id="A0A6P8Y850"/>
<gene>
    <name evidence="11" type="primary">LOC117640116</name>
</gene>
<dbReference type="GeneID" id="117640116"/>